<accession>A0A975CKW0</accession>
<dbReference type="PANTHER" id="PTHR43737:SF1">
    <property type="entry name" value="DUF1501 DOMAIN-CONTAINING PROTEIN"/>
    <property type="match status" value="1"/>
</dbReference>
<evidence type="ECO:0000313" key="1">
    <source>
        <dbReference type="EMBL" id="QTD46946.1"/>
    </source>
</evidence>
<protein>
    <submittedName>
        <fullName evidence="1">DUF1501 domain-containing protein</fullName>
    </submittedName>
</protein>
<dbReference type="Pfam" id="PF07394">
    <property type="entry name" value="DUF1501"/>
    <property type="match status" value="1"/>
</dbReference>
<sequence>MTFISDSLARRAFLKRLGHLGVAGTAAPWALNLAAIGEAAAFDAADYKALVCVFLYGGNDNGNTVIPFDSASHAAYLTARGGAAGLGLPLASLTALQGSGLPAGRQYALAPQLAPLAQLFNAGQLALQLNVGPLIQPTTLQQFQSRAVPLPPKLFSHNDQQSVWQSSHAEGSVKGWGGNLGDLALSSNGGNSLFTCMSVTGNAVFLSGDSALAYQIGAGGAVAVKGAVEPDGMYSSAACQAALKELITQNRTQVLENELNTITRRSIDSEAKLRGALSGTGTTFDAQLPDQVAGKSRTLNRQLKMVARLIAAQQALGIKRQVFLVSLGGFDTHDNLATNHPALLTHVAEAMAGFQKAIDQLGMGKKVTTFTASDFGRTITSNGDGSDHGWGSHHFVMGGAVKGAAFYGTAPSASLGGPEDVGQGRLLPSTSVDQYAATLARWFGVGDTEMPQISPHIGNFNTPNLGFMG</sequence>
<evidence type="ECO:0000313" key="2">
    <source>
        <dbReference type="Proteomes" id="UP000663903"/>
    </source>
</evidence>
<dbReference type="PANTHER" id="PTHR43737">
    <property type="entry name" value="BLL7424 PROTEIN"/>
    <property type="match status" value="1"/>
</dbReference>
<keyword evidence="2" id="KW-1185">Reference proteome</keyword>
<dbReference type="Proteomes" id="UP000663903">
    <property type="component" value="Chromosome"/>
</dbReference>
<dbReference type="AlphaFoldDB" id="A0A975CKW0"/>
<dbReference type="EMBL" id="CP071796">
    <property type="protein sequence ID" value="QTD46946.1"/>
    <property type="molecule type" value="Genomic_DNA"/>
</dbReference>
<reference evidence="1" key="1">
    <citation type="submission" date="2021-03" db="EMBL/GenBank/DDBJ databases">
        <title>Ottowia sp. 27C isolated from the cloaca of a Giant Asian pond turtle (Heosemys grandis).</title>
        <authorList>
            <person name="Spergser J."/>
            <person name="Busse H.-J."/>
        </authorList>
    </citation>
    <scope>NUCLEOTIDE SEQUENCE</scope>
    <source>
        <strain evidence="1">27C</strain>
    </source>
</reference>
<dbReference type="PROSITE" id="PS51318">
    <property type="entry name" value="TAT"/>
    <property type="match status" value="1"/>
</dbReference>
<dbReference type="KEGG" id="otd:J1M35_08790"/>
<proteinExistence type="predicted"/>
<name>A0A975CKW0_9BURK</name>
<gene>
    <name evidence="1" type="ORF">J1M35_08790</name>
</gene>
<dbReference type="InterPro" id="IPR006311">
    <property type="entry name" value="TAT_signal"/>
</dbReference>
<organism evidence="1 2">
    <name type="scientific">Ottowia testudinis</name>
    <dbReference type="NCBI Taxonomy" id="2816950"/>
    <lineage>
        <taxon>Bacteria</taxon>
        <taxon>Pseudomonadati</taxon>
        <taxon>Pseudomonadota</taxon>
        <taxon>Betaproteobacteria</taxon>
        <taxon>Burkholderiales</taxon>
        <taxon>Comamonadaceae</taxon>
        <taxon>Ottowia</taxon>
    </lineage>
</organism>
<dbReference type="InterPro" id="IPR010869">
    <property type="entry name" value="DUF1501"/>
</dbReference>
<dbReference type="RefSeq" id="WP_208010842.1">
    <property type="nucleotide sequence ID" value="NZ_CP071796.1"/>
</dbReference>